<evidence type="ECO:0000313" key="2">
    <source>
        <dbReference type="Proteomes" id="UP000219329"/>
    </source>
</evidence>
<proteinExistence type="predicted"/>
<accession>A0A2A5WFC7</accession>
<dbReference type="SUPFAM" id="SSF55331">
    <property type="entry name" value="Tautomerase/MIF"/>
    <property type="match status" value="1"/>
</dbReference>
<evidence type="ECO:0008006" key="3">
    <source>
        <dbReference type="Google" id="ProtNLM"/>
    </source>
</evidence>
<evidence type="ECO:0000313" key="1">
    <source>
        <dbReference type="EMBL" id="PDH34964.1"/>
    </source>
</evidence>
<dbReference type="PANTHER" id="PTHR37950:SF1">
    <property type="entry name" value="4-HYDROXYPHENYLACETATE CATABOLISM PROTEIN"/>
    <property type="match status" value="1"/>
</dbReference>
<reference evidence="1 2" key="1">
    <citation type="submission" date="2017-08" db="EMBL/GenBank/DDBJ databases">
        <title>Fine stratification of microbial communities through a metagenomic profile of the photic zone.</title>
        <authorList>
            <person name="Haro-Moreno J.M."/>
            <person name="Lopez-Perez M."/>
            <person name="De La Torre J."/>
            <person name="Picazo A."/>
            <person name="Camacho A."/>
            <person name="Rodriguez-Valera F."/>
        </authorList>
    </citation>
    <scope>NUCLEOTIDE SEQUENCE [LARGE SCALE GENOMIC DNA]</scope>
    <source>
        <strain evidence="1">MED-G28</strain>
    </source>
</reference>
<dbReference type="InterPro" id="IPR014347">
    <property type="entry name" value="Tautomerase/MIF_sf"/>
</dbReference>
<name>A0A2A5WFC7_9GAMM</name>
<dbReference type="InterPro" id="IPR004220">
    <property type="entry name" value="5-COMe_2-OHmuconate_Isoase"/>
</dbReference>
<gene>
    <name evidence="1" type="ORF">CNF02_02765</name>
</gene>
<dbReference type="Gene3D" id="3.30.429.10">
    <property type="entry name" value="Macrophage Migration Inhibitory Factor"/>
    <property type="match status" value="1"/>
</dbReference>
<dbReference type="AlphaFoldDB" id="A0A2A5WFC7"/>
<sequence>MPHQIIEVSSNISEKLELDGLVRVLHECAAQQNVLPVRGLRTRVHVASLCLIADQSSDYGFIAVYLRIAEGRSLETRKEVGEALYECLCKHVDENIVDVPLALSYEIQEISTETRWNRNRIPEFMSDQENPS</sequence>
<dbReference type="EMBL" id="NTJZ01000002">
    <property type="protein sequence ID" value="PDH34964.1"/>
    <property type="molecule type" value="Genomic_DNA"/>
</dbReference>
<dbReference type="GO" id="GO:0008704">
    <property type="term" value="F:5-carboxymethyl-2-hydroxymuconate delta-isomerase activity"/>
    <property type="evidence" value="ECO:0007669"/>
    <property type="project" value="InterPro"/>
</dbReference>
<dbReference type="Proteomes" id="UP000219329">
    <property type="component" value="Unassembled WGS sequence"/>
</dbReference>
<dbReference type="Pfam" id="PF02962">
    <property type="entry name" value="CHMI"/>
    <property type="match status" value="1"/>
</dbReference>
<protein>
    <recommendedName>
        <fullName evidence="3">5-carboxymethyl-2-hydroxymuconate isomerase</fullName>
    </recommendedName>
</protein>
<comment type="caution">
    <text evidence="1">The sequence shown here is derived from an EMBL/GenBank/DDBJ whole genome shotgun (WGS) entry which is preliminary data.</text>
</comment>
<organism evidence="1 2">
    <name type="scientific">OM182 bacterium MED-G28</name>
    <dbReference type="NCBI Taxonomy" id="1986256"/>
    <lineage>
        <taxon>Bacteria</taxon>
        <taxon>Pseudomonadati</taxon>
        <taxon>Pseudomonadota</taxon>
        <taxon>Gammaproteobacteria</taxon>
        <taxon>OMG group</taxon>
        <taxon>OM182 clade</taxon>
    </lineage>
</organism>
<dbReference type="CDD" id="cd00580">
    <property type="entry name" value="CHMI"/>
    <property type="match status" value="1"/>
</dbReference>
<dbReference type="PANTHER" id="PTHR37950">
    <property type="entry name" value="4-HYDROXYPHENYLACETATE CATABOLISM PROTEIN"/>
    <property type="match status" value="1"/>
</dbReference>